<accession>L7FNJ3</accession>
<gene>
    <name evidence="5" type="ORF">EIN_335420</name>
</gene>
<dbReference type="Gene3D" id="1.10.238.10">
    <property type="entry name" value="EF-hand"/>
    <property type="match status" value="2"/>
</dbReference>
<keyword evidence="3" id="KW-0505">Motor protein</keyword>
<dbReference type="PANTHER" id="PTHR23048:SF0">
    <property type="entry name" value="CALMODULIN LIKE 3"/>
    <property type="match status" value="1"/>
</dbReference>
<dbReference type="InterPro" id="IPR011992">
    <property type="entry name" value="EF-hand-dom_pair"/>
</dbReference>
<evidence type="ECO:0000313" key="6">
    <source>
        <dbReference type="Proteomes" id="UP000014680"/>
    </source>
</evidence>
<dbReference type="PANTHER" id="PTHR23048">
    <property type="entry name" value="MYOSIN LIGHT CHAIN 1, 3"/>
    <property type="match status" value="1"/>
</dbReference>
<dbReference type="Pfam" id="PF13833">
    <property type="entry name" value="EF-hand_8"/>
    <property type="match status" value="1"/>
</dbReference>
<name>L7FNJ3_ENTIV</name>
<dbReference type="GeneID" id="14887553"/>
<reference evidence="5 6" key="1">
    <citation type="submission" date="2012-10" db="EMBL/GenBank/DDBJ databases">
        <authorList>
            <person name="Zafar N."/>
            <person name="Inman J."/>
            <person name="Hall N."/>
            <person name="Lorenzi H."/>
            <person name="Caler E."/>
        </authorList>
    </citation>
    <scope>NUCLEOTIDE SEQUENCE [LARGE SCALE GENOMIC DNA]</scope>
    <source>
        <strain evidence="5 6">IP1</strain>
    </source>
</reference>
<dbReference type="SMART" id="SM00054">
    <property type="entry name" value="EFh"/>
    <property type="match status" value="2"/>
</dbReference>
<dbReference type="OMA" id="TICENEQ"/>
<dbReference type="PROSITE" id="PS50222">
    <property type="entry name" value="EF_HAND_2"/>
    <property type="match status" value="2"/>
</dbReference>
<dbReference type="InterPro" id="IPR050230">
    <property type="entry name" value="CALM/Myosin/TropC-like"/>
</dbReference>
<feature type="domain" description="EF-hand" evidence="4">
    <location>
        <begin position="89"/>
        <end position="124"/>
    </location>
</feature>
<dbReference type="AlphaFoldDB" id="L7FNJ3"/>
<dbReference type="InterPro" id="IPR002048">
    <property type="entry name" value="EF_hand_dom"/>
</dbReference>
<proteinExistence type="predicted"/>
<dbReference type="EMBL" id="KB206750">
    <property type="protein sequence ID" value="ELP88560.1"/>
    <property type="molecule type" value="Genomic_DNA"/>
</dbReference>
<dbReference type="RefSeq" id="XP_004255331.1">
    <property type="nucleotide sequence ID" value="XM_004255283.1"/>
</dbReference>
<evidence type="ECO:0000256" key="3">
    <source>
        <dbReference type="ARBA" id="ARBA00023175"/>
    </source>
</evidence>
<dbReference type="Proteomes" id="UP000014680">
    <property type="component" value="Unassembled WGS sequence"/>
</dbReference>
<evidence type="ECO:0000313" key="5">
    <source>
        <dbReference type="EMBL" id="ELP88560.1"/>
    </source>
</evidence>
<feature type="domain" description="EF-hand" evidence="4">
    <location>
        <begin position="52"/>
        <end position="87"/>
    </location>
</feature>
<organism evidence="5 6">
    <name type="scientific">Entamoeba invadens IP1</name>
    <dbReference type="NCBI Taxonomy" id="370355"/>
    <lineage>
        <taxon>Eukaryota</taxon>
        <taxon>Amoebozoa</taxon>
        <taxon>Evosea</taxon>
        <taxon>Archamoebae</taxon>
        <taxon>Mastigamoebida</taxon>
        <taxon>Entamoebidae</taxon>
        <taxon>Entamoeba</taxon>
    </lineage>
</organism>
<keyword evidence="6" id="KW-1185">Reference proteome</keyword>
<sequence length="159" mass="18124">MKASRRRQEDGVTDPEMIEELGDFFDTIKAPDGNLKRDDFKRVLNTYAVRGFPSDVIDDAFNEADPNKTGTITRDTFVSMMSDKMKQTSNQAGLTQAFETFDPKQDKTIDKAKFVTLLKNIGKPLTPDEINEFLAIVKSANNDEEIRYELFIQEVFAKK</sequence>
<keyword evidence="1" id="KW-0677">Repeat</keyword>
<dbReference type="Pfam" id="PF13499">
    <property type="entry name" value="EF-hand_7"/>
    <property type="match status" value="1"/>
</dbReference>
<evidence type="ECO:0000259" key="4">
    <source>
        <dbReference type="PROSITE" id="PS50222"/>
    </source>
</evidence>
<dbReference type="VEuPathDB" id="AmoebaDB:EIN_335420"/>
<dbReference type="OrthoDB" id="26525at2759"/>
<evidence type="ECO:0000256" key="2">
    <source>
        <dbReference type="ARBA" id="ARBA00023123"/>
    </source>
</evidence>
<dbReference type="SUPFAM" id="SSF47473">
    <property type="entry name" value="EF-hand"/>
    <property type="match status" value="1"/>
</dbReference>
<dbReference type="FunFam" id="1.10.238.10:FF:000001">
    <property type="entry name" value="Calmodulin 1"/>
    <property type="match status" value="1"/>
</dbReference>
<dbReference type="KEGG" id="eiv:EIN_335420"/>
<evidence type="ECO:0000256" key="1">
    <source>
        <dbReference type="ARBA" id="ARBA00022737"/>
    </source>
</evidence>
<dbReference type="GO" id="GO:0016460">
    <property type="term" value="C:myosin II complex"/>
    <property type="evidence" value="ECO:0007669"/>
    <property type="project" value="TreeGrafter"/>
</dbReference>
<keyword evidence="2" id="KW-0518">Myosin</keyword>
<dbReference type="GO" id="GO:0005509">
    <property type="term" value="F:calcium ion binding"/>
    <property type="evidence" value="ECO:0007669"/>
    <property type="project" value="InterPro"/>
</dbReference>
<protein>
    <submittedName>
        <fullName evidence="5">Myosin regulatory light chain, putative</fullName>
    </submittedName>
</protein>